<reference evidence="2" key="2">
    <citation type="submission" date="2020-09" db="EMBL/GenBank/DDBJ databases">
        <authorList>
            <person name="Sun Q."/>
            <person name="Kim S."/>
        </authorList>
    </citation>
    <scope>NUCLEOTIDE SEQUENCE</scope>
    <source>
        <strain evidence="2">KCTC 42249</strain>
    </source>
</reference>
<keyword evidence="3" id="KW-1185">Reference proteome</keyword>
<evidence type="ECO:0000313" key="3">
    <source>
        <dbReference type="Proteomes" id="UP000630142"/>
    </source>
</evidence>
<dbReference type="InterPro" id="IPR012312">
    <property type="entry name" value="Hemerythrin-like"/>
</dbReference>
<dbReference type="Proteomes" id="UP000630142">
    <property type="component" value="Unassembled WGS sequence"/>
</dbReference>
<sequence length="159" mass="17838">MPRTSLQLALTSLGTSHDDMLHLCDQLESIADSLPSNVDRQQCLHVARAVCRTVADAHRLEEAVLFPALEPLSTTLKTMPATLDRLRYEHYEDMCFAEELQDTLLAIGKGENRLSGDAAGYMLRGFFESVRRHIAFERELLTPLLEMSWSTTHAPRAVA</sequence>
<organism evidence="2 3">
    <name type="scientific">Tianweitania populi</name>
    <dbReference type="NCBI Taxonomy" id="1607949"/>
    <lineage>
        <taxon>Bacteria</taxon>
        <taxon>Pseudomonadati</taxon>
        <taxon>Pseudomonadota</taxon>
        <taxon>Alphaproteobacteria</taxon>
        <taxon>Hyphomicrobiales</taxon>
        <taxon>Phyllobacteriaceae</taxon>
        <taxon>Tianweitania</taxon>
    </lineage>
</organism>
<proteinExistence type="predicted"/>
<dbReference type="Gene3D" id="1.20.120.520">
    <property type="entry name" value="nmb1532 protein domain like"/>
    <property type="match status" value="1"/>
</dbReference>
<dbReference type="RefSeq" id="WP_189504665.1">
    <property type="nucleotide sequence ID" value="NZ_BMZQ01000002.1"/>
</dbReference>
<comment type="caution">
    <text evidence="2">The sequence shown here is derived from an EMBL/GenBank/DDBJ whole genome shotgun (WGS) entry which is preliminary data.</text>
</comment>
<evidence type="ECO:0000259" key="1">
    <source>
        <dbReference type="Pfam" id="PF01814"/>
    </source>
</evidence>
<dbReference type="AlphaFoldDB" id="A0A8J3DVS8"/>
<accession>A0A8J3DVS8</accession>
<name>A0A8J3DVS8_9HYPH</name>
<protein>
    <recommendedName>
        <fullName evidence="1">Hemerythrin-like domain-containing protein</fullName>
    </recommendedName>
</protein>
<evidence type="ECO:0000313" key="2">
    <source>
        <dbReference type="EMBL" id="GHD17665.1"/>
    </source>
</evidence>
<feature type="domain" description="Hemerythrin-like" evidence="1">
    <location>
        <begin position="14"/>
        <end position="145"/>
    </location>
</feature>
<dbReference type="EMBL" id="BMZQ01000002">
    <property type="protein sequence ID" value="GHD17665.1"/>
    <property type="molecule type" value="Genomic_DNA"/>
</dbReference>
<reference evidence="2" key="1">
    <citation type="journal article" date="2014" name="Int. J. Syst. Evol. Microbiol.">
        <title>Complete genome sequence of Corynebacterium casei LMG S-19264T (=DSM 44701T), isolated from a smear-ripened cheese.</title>
        <authorList>
            <consortium name="US DOE Joint Genome Institute (JGI-PGF)"/>
            <person name="Walter F."/>
            <person name="Albersmeier A."/>
            <person name="Kalinowski J."/>
            <person name="Ruckert C."/>
        </authorList>
    </citation>
    <scope>NUCLEOTIDE SEQUENCE</scope>
    <source>
        <strain evidence="2">KCTC 42249</strain>
    </source>
</reference>
<gene>
    <name evidence="2" type="ORF">GCM10016234_27070</name>
</gene>
<dbReference type="Pfam" id="PF01814">
    <property type="entry name" value="Hemerythrin"/>
    <property type="match status" value="1"/>
</dbReference>